<dbReference type="Gene3D" id="2.40.50.1070">
    <property type="match status" value="1"/>
</dbReference>
<dbReference type="PROSITE" id="PS51687">
    <property type="entry name" value="SAM_MT_RNA_M5U"/>
    <property type="match status" value="1"/>
</dbReference>
<evidence type="ECO:0000256" key="2">
    <source>
        <dbReference type="ARBA" id="ARBA00022679"/>
    </source>
</evidence>
<feature type="binding site" evidence="4">
    <location>
        <position position="314"/>
    </location>
    <ligand>
        <name>S-adenosyl-L-methionine</name>
        <dbReference type="ChEBI" id="CHEBI:59789"/>
    </ligand>
</feature>
<feature type="active site" evidence="5">
    <location>
        <position position="410"/>
    </location>
</feature>
<organism evidence="7 8">
    <name type="scientific">Fundicoccus culcitae</name>
    <dbReference type="NCBI Taxonomy" id="2969821"/>
    <lineage>
        <taxon>Bacteria</taxon>
        <taxon>Bacillati</taxon>
        <taxon>Bacillota</taxon>
        <taxon>Bacilli</taxon>
        <taxon>Lactobacillales</taxon>
        <taxon>Aerococcaceae</taxon>
        <taxon>Fundicoccus</taxon>
    </lineage>
</organism>
<dbReference type="Gene3D" id="3.40.50.150">
    <property type="entry name" value="Vaccinia Virus protein VP39"/>
    <property type="match status" value="1"/>
</dbReference>
<dbReference type="Gene3D" id="2.40.50.140">
    <property type="entry name" value="Nucleic acid-binding proteins"/>
    <property type="match status" value="1"/>
</dbReference>
<keyword evidence="8" id="KW-1185">Reference proteome</keyword>
<dbReference type="Pfam" id="PF05958">
    <property type="entry name" value="tRNA_U5-meth_tr"/>
    <property type="match status" value="1"/>
</dbReference>
<keyword evidence="2 4" id="KW-0808">Transferase</keyword>
<protein>
    <submittedName>
        <fullName evidence="7">23S rRNA (Uracil(1939)-C(5))-methyltransferase RlmD</fullName>
        <ecNumber evidence="7">2.1.1.190</ecNumber>
    </submittedName>
</protein>
<name>A0ABY5PAE9_9LACT</name>
<dbReference type="GO" id="GO:0008168">
    <property type="term" value="F:methyltransferase activity"/>
    <property type="evidence" value="ECO:0007669"/>
    <property type="project" value="UniProtKB-KW"/>
</dbReference>
<dbReference type="NCBIfam" id="TIGR00479">
    <property type="entry name" value="rumA"/>
    <property type="match status" value="1"/>
</dbReference>
<feature type="active site" description="Nucleophile" evidence="4">
    <location>
        <position position="410"/>
    </location>
</feature>
<dbReference type="GO" id="GO:0032259">
    <property type="term" value="P:methylation"/>
    <property type="evidence" value="ECO:0007669"/>
    <property type="project" value="UniProtKB-KW"/>
</dbReference>
<dbReference type="Proteomes" id="UP001315967">
    <property type="component" value="Chromosome"/>
</dbReference>
<feature type="binding site" evidence="4">
    <location>
        <position position="285"/>
    </location>
    <ligand>
        <name>S-adenosyl-L-methionine</name>
        <dbReference type="ChEBI" id="CHEBI:59789"/>
    </ligand>
</feature>
<dbReference type="InterPro" id="IPR002792">
    <property type="entry name" value="TRAM_dom"/>
</dbReference>
<dbReference type="InterPro" id="IPR012340">
    <property type="entry name" value="NA-bd_OB-fold"/>
</dbReference>
<reference evidence="7 8" key="1">
    <citation type="submission" date="2022-08" db="EMBL/GenBank/DDBJ databases">
        <title>Aerococcaceae sp. nov isolated from spoiled eye mask.</title>
        <authorList>
            <person name="Zhou G."/>
            <person name="Xie X.-B."/>
            <person name="Shi Q.-S."/>
            <person name="Wang Y.-S."/>
            <person name="Wen X."/>
            <person name="Peng H."/>
            <person name="Yang X.-J."/>
            <person name="Tao H.-B."/>
            <person name="Huang X.-M."/>
        </authorList>
    </citation>
    <scope>NUCLEOTIDE SEQUENCE [LARGE SCALE GENOMIC DNA]</scope>
    <source>
        <strain evidence="8">DM20194951</strain>
    </source>
</reference>
<dbReference type="PANTHER" id="PTHR11061:SF30">
    <property type="entry name" value="TRNA (URACIL(54)-C(5))-METHYLTRANSFERASE"/>
    <property type="match status" value="1"/>
</dbReference>
<dbReference type="CDD" id="cd02440">
    <property type="entry name" value="AdoMet_MTases"/>
    <property type="match status" value="1"/>
</dbReference>
<dbReference type="SUPFAM" id="SSF53335">
    <property type="entry name" value="S-adenosyl-L-methionine-dependent methyltransferases"/>
    <property type="match status" value="1"/>
</dbReference>
<dbReference type="InterPro" id="IPR030390">
    <property type="entry name" value="MeTrfase_TrmA_AS"/>
</dbReference>
<gene>
    <name evidence="7" type="primary">rlmD</name>
    <name evidence="7" type="ORF">NRE15_04755</name>
</gene>
<proteinExistence type="inferred from homology"/>
<evidence type="ECO:0000256" key="5">
    <source>
        <dbReference type="PROSITE-ProRule" id="PRU10015"/>
    </source>
</evidence>
<evidence type="ECO:0000256" key="3">
    <source>
        <dbReference type="ARBA" id="ARBA00022691"/>
    </source>
</evidence>
<evidence type="ECO:0000313" key="8">
    <source>
        <dbReference type="Proteomes" id="UP001315967"/>
    </source>
</evidence>
<dbReference type="InterPro" id="IPR029063">
    <property type="entry name" value="SAM-dependent_MTases_sf"/>
</dbReference>
<dbReference type="InterPro" id="IPR010280">
    <property type="entry name" value="U5_MeTrfase_fam"/>
</dbReference>
<accession>A0ABY5PAE9</accession>
<evidence type="ECO:0000256" key="4">
    <source>
        <dbReference type="PROSITE-ProRule" id="PRU01024"/>
    </source>
</evidence>
<dbReference type="EC" id="2.1.1.190" evidence="7"/>
<dbReference type="RefSeq" id="WP_313794948.1">
    <property type="nucleotide sequence ID" value="NZ_CP102453.1"/>
</dbReference>
<comment type="similarity">
    <text evidence="4">Belongs to the class I-like SAM-binding methyltransferase superfamily. RNA M5U methyltransferase family.</text>
</comment>
<dbReference type="EMBL" id="CP102453">
    <property type="protein sequence ID" value="UUX35463.1"/>
    <property type="molecule type" value="Genomic_DNA"/>
</dbReference>
<evidence type="ECO:0000259" key="6">
    <source>
        <dbReference type="PROSITE" id="PS50926"/>
    </source>
</evidence>
<dbReference type="PROSITE" id="PS50926">
    <property type="entry name" value="TRAM"/>
    <property type="match status" value="1"/>
</dbReference>
<dbReference type="SUPFAM" id="SSF50249">
    <property type="entry name" value="Nucleic acid-binding proteins"/>
    <property type="match status" value="1"/>
</dbReference>
<evidence type="ECO:0000256" key="1">
    <source>
        <dbReference type="ARBA" id="ARBA00022603"/>
    </source>
</evidence>
<evidence type="ECO:0000313" key="7">
    <source>
        <dbReference type="EMBL" id="UUX35463.1"/>
    </source>
</evidence>
<feature type="binding site" evidence="4">
    <location>
        <position position="383"/>
    </location>
    <ligand>
        <name>S-adenosyl-L-methionine</name>
        <dbReference type="ChEBI" id="CHEBI:59789"/>
    </ligand>
</feature>
<sequence length="453" mass="51273">MKNLSKNQILKSSVLDLTSQGEGVVKIDHFPIFVEGALPGETIEFKIVKLGKKFGYGRLLKIIQASPHRVEAKDDVGRQIGTMTLQHLEYSEQLKFKQKLVKDAFERIGKFSQLTIHPTIGMEKPWEYRNKAQIPVRQINNQLETGFFRKNSHDLIPIENYYIQHPVIDQTILTVRNILRQLHISAYNEESHTGLVRHIIVKRGHYTEEIMVVFVLNGKKMLHEQALVQAMVDQIPHLVSIVANFQTKETNVIMGRENSVLWGQAFYEDEMLGLRFKISAQSFYQVNTPQAERLYQTAIDYAQLSGTETVLDAYCGIGSISLALAQSAKQVYAMEVVAEAIAMAKENARLNQIENVSFEVGKAEDVLPNWQKEGIHFDVAVVDPPRKGLDQQFIQTLTELAPQRIVYVSCNPATCARDCRLIADAGYTIDEIQPVDLFGQTVHTEVVVKLSQP</sequence>
<feature type="domain" description="TRAM" evidence="6">
    <location>
        <begin position="3"/>
        <end position="61"/>
    </location>
</feature>
<dbReference type="PANTHER" id="PTHR11061">
    <property type="entry name" value="RNA M5U METHYLTRANSFERASE"/>
    <property type="match status" value="1"/>
</dbReference>
<feature type="binding site" evidence="4">
    <location>
        <position position="335"/>
    </location>
    <ligand>
        <name>S-adenosyl-L-methionine</name>
        <dbReference type="ChEBI" id="CHEBI:59789"/>
    </ligand>
</feature>
<keyword evidence="3 4" id="KW-0949">S-adenosyl-L-methionine</keyword>
<dbReference type="PROSITE" id="PS01230">
    <property type="entry name" value="TRMA_1"/>
    <property type="match status" value="1"/>
</dbReference>
<keyword evidence="1 4" id="KW-0489">Methyltransferase</keyword>